<evidence type="ECO:0000313" key="3">
    <source>
        <dbReference type="Proteomes" id="UP001626593"/>
    </source>
</evidence>
<gene>
    <name evidence="2" type="ORF">U5817_24910</name>
</gene>
<evidence type="ECO:0000313" key="2">
    <source>
        <dbReference type="EMBL" id="WRL46398.1"/>
    </source>
</evidence>
<proteinExistence type="predicted"/>
<feature type="transmembrane region" description="Helical" evidence="1">
    <location>
        <begin position="56"/>
        <end position="80"/>
    </location>
</feature>
<dbReference type="Proteomes" id="UP001626593">
    <property type="component" value="Chromosome"/>
</dbReference>
<accession>A0ABZ1AKK8</accession>
<keyword evidence="3" id="KW-1185">Reference proteome</keyword>
<keyword evidence="1" id="KW-1133">Transmembrane helix</keyword>
<keyword evidence="1" id="KW-0472">Membrane</keyword>
<name>A0ABZ1AKK8_AROEV</name>
<dbReference type="EMBL" id="CP141259">
    <property type="protein sequence ID" value="WRL46398.1"/>
    <property type="molecule type" value="Genomic_DNA"/>
</dbReference>
<organism evidence="2 3">
    <name type="scientific">Aromatoleum evansii</name>
    <name type="common">Azoarcus evansii</name>
    <dbReference type="NCBI Taxonomy" id="59406"/>
    <lineage>
        <taxon>Bacteria</taxon>
        <taxon>Pseudomonadati</taxon>
        <taxon>Pseudomonadota</taxon>
        <taxon>Betaproteobacteria</taxon>
        <taxon>Rhodocyclales</taxon>
        <taxon>Rhodocyclaceae</taxon>
        <taxon>Aromatoleum</taxon>
    </lineage>
</organism>
<protein>
    <recommendedName>
        <fullName evidence="4">Transmembrane protein</fullName>
    </recommendedName>
</protein>
<evidence type="ECO:0000256" key="1">
    <source>
        <dbReference type="SAM" id="Phobius"/>
    </source>
</evidence>
<evidence type="ECO:0008006" key="4">
    <source>
        <dbReference type="Google" id="ProtNLM"/>
    </source>
</evidence>
<reference evidence="2 3" key="1">
    <citation type="submission" date="2023-12" db="EMBL/GenBank/DDBJ databases">
        <title>A. evansii MAY27, complete genome.</title>
        <authorList>
            <person name="Wang Y."/>
        </authorList>
    </citation>
    <scope>NUCLEOTIDE SEQUENCE [LARGE SCALE GENOMIC DNA]</scope>
    <source>
        <strain evidence="2 3">MAY27</strain>
    </source>
</reference>
<sequence length="85" mass="9653">MSTLALVLWVLVGATLLSRWWYGNPEYFPRFDESFWRYLDHLFGAANVDDAQNVELFVVVVAAFLVVVAVTAIAIAVVTYTKKQR</sequence>
<dbReference type="RefSeq" id="WP_407279228.1">
    <property type="nucleotide sequence ID" value="NZ_CP141259.1"/>
</dbReference>
<keyword evidence="1" id="KW-0812">Transmembrane</keyword>